<gene>
    <name evidence="3" type="ORF">SNAT2548_LOCUS10011</name>
</gene>
<evidence type="ECO:0000256" key="1">
    <source>
        <dbReference type="SAM" id="Phobius"/>
    </source>
</evidence>
<evidence type="ECO:0000256" key="2">
    <source>
        <dbReference type="SAM" id="SignalP"/>
    </source>
</evidence>
<feature type="transmembrane region" description="Helical" evidence="1">
    <location>
        <begin position="121"/>
        <end position="145"/>
    </location>
</feature>
<protein>
    <submittedName>
        <fullName evidence="3">Uncharacterized protein</fullName>
    </submittedName>
</protein>
<keyword evidence="1" id="KW-0472">Membrane</keyword>
<reference evidence="3" key="1">
    <citation type="submission" date="2021-02" db="EMBL/GenBank/DDBJ databases">
        <authorList>
            <person name="Dougan E. K."/>
            <person name="Rhodes N."/>
            <person name="Thang M."/>
            <person name="Chan C."/>
        </authorList>
    </citation>
    <scope>NUCLEOTIDE SEQUENCE</scope>
</reference>
<dbReference type="Proteomes" id="UP000604046">
    <property type="component" value="Unassembled WGS sequence"/>
</dbReference>
<feature type="transmembrane region" description="Helical" evidence="1">
    <location>
        <begin position="157"/>
        <end position="176"/>
    </location>
</feature>
<dbReference type="EMBL" id="CAJNDS010000802">
    <property type="protein sequence ID" value="CAE7235115.1"/>
    <property type="molecule type" value="Genomic_DNA"/>
</dbReference>
<feature type="transmembrane region" description="Helical" evidence="1">
    <location>
        <begin position="97"/>
        <end position="115"/>
    </location>
</feature>
<feature type="transmembrane region" description="Helical" evidence="1">
    <location>
        <begin position="581"/>
        <end position="598"/>
    </location>
</feature>
<feature type="transmembrane region" description="Helical" evidence="1">
    <location>
        <begin position="223"/>
        <end position="246"/>
    </location>
</feature>
<organism evidence="3 4">
    <name type="scientific">Symbiodinium natans</name>
    <dbReference type="NCBI Taxonomy" id="878477"/>
    <lineage>
        <taxon>Eukaryota</taxon>
        <taxon>Sar</taxon>
        <taxon>Alveolata</taxon>
        <taxon>Dinophyceae</taxon>
        <taxon>Suessiales</taxon>
        <taxon>Symbiodiniaceae</taxon>
        <taxon>Symbiodinium</taxon>
    </lineage>
</organism>
<keyword evidence="2" id="KW-0732">Signal</keyword>
<accession>A0A812KWV0</accession>
<feature type="transmembrane region" description="Helical" evidence="1">
    <location>
        <begin position="518"/>
        <end position="541"/>
    </location>
</feature>
<evidence type="ECO:0000313" key="4">
    <source>
        <dbReference type="Proteomes" id="UP000604046"/>
    </source>
</evidence>
<sequence length="911" mass="101430">MASLWLVFFLAFLLLLVFLKRSWSLLRPRRGWCSSHLEYALALRSALVYVAIGAVPLLFPCSERSANASLKGWDRCPASSYSLVPTNIMRIYHHLPFWYSFLVTPHLGSLVSGIYDALLGAATGLCMASLLNLIMPGGAGGVNYLPEEYFSKAWLPFGYHSLGAIAFAVCSTYALFFSSTPVGQKQYALGVFSEFLIPFMNPRTTSGFRAVLWDWEFTWNWNGIAMCGFWLVALAVLLAIPSVGLLPWSRESVRRHSCLWCAATELAQLAEDTAGCLEYLMTILQQEAWKFSFHADSSNFYIRQLGKRRTTAEALLEQVVWESWASAPMRVQHKHLRQVAAFLRQLRQLLRIQSGLMRYLGQSTAKGEQQLVEDFVLACSEGLAAVAHDCRHKADLSLETRQELQRLAKKADEVLCKALAKHAKPENASSAEMAFLDQLRSWPATFNDFESCHQDAAPGGQKDSRTRHWFALRNTVSWTLALLWSVYSRDYSMGCVVATSFIFSETSGSSFDTNMNRILGVGMGLAVGNVPAILILSGTGAEANLSLTSTSSLLRIFAYFVVMFIMWTLAMYGYLAPGSKYYRACLLWVGYGGVQMLRHLPHFDQPDAELFMAILDNIVAIMVVFMVDMVFAYVQGNSTEEQVKAAVTRCAQHVASAIEALKVGKVTDLDLDPLQKDIKVARFWDSEIQKEGLIWTRLWQPPYKADSVPTLLDHFDEVYVWVSALQNSAKRCESTKHAAKLVKDILPSSEADRCHTFVRAIKLVLQGLDESLHELHPLLEEPNQKMGLAFMSSQNLCNLLQGEATPSSTKAAFSLLDGINLFDDAHERAPEVAAGEAVKWSAKALRVTLQRIGGLIAAGSALAARDWRAHRAQARSGAEVAEASLDDLDANSLLTVPRLRQRLRKSQTSMF</sequence>
<name>A0A812KWV0_9DINO</name>
<feature type="transmembrane region" description="Helical" evidence="1">
    <location>
        <begin position="40"/>
        <end position="59"/>
    </location>
</feature>
<keyword evidence="1" id="KW-1133">Transmembrane helix</keyword>
<comment type="caution">
    <text evidence="3">The sequence shown here is derived from an EMBL/GenBank/DDBJ whole genome shotgun (WGS) entry which is preliminary data.</text>
</comment>
<dbReference type="OrthoDB" id="433096at2759"/>
<feature type="signal peptide" evidence="2">
    <location>
        <begin position="1"/>
        <end position="24"/>
    </location>
</feature>
<feature type="transmembrane region" description="Helical" evidence="1">
    <location>
        <begin position="610"/>
        <end position="634"/>
    </location>
</feature>
<feature type="transmembrane region" description="Helical" evidence="1">
    <location>
        <begin position="553"/>
        <end position="575"/>
    </location>
</feature>
<feature type="chain" id="PRO_5032883646" evidence="2">
    <location>
        <begin position="25"/>
        <end position="911"/>
    </location>
</feature>
<evidence type="ECO:0000313" key="3">
    <source>
        <dbReference type="EMBL" id="CAE7235115.1"/>
    </source>
</evidence>
<dbReference type="AlphaFoldDB" id="A0A812KWV0"/>
<proteinExistence type="predicted"/>
<keyword evidence="1" id="KW-0812">Transmembrane</keyword>
<keyword evidence="4" id="KW-1185">Reference proteome</keyword>